<evidence type="ECO:0000256" key="10">
    <source>
        <dbReference type="SAM" id="Phobius"/>
    </source>
</evidence>
<feature type="transmembrane region" description="Helical" evidence="10">
    <location>
        <begin position="230"/>
        <end position="254"/>
    </location>
</feature>
<dbReference type="PROSITE" id="PS50262">
    <property type="entry name" value="G_PROTEIN_RECEP_F1_2"/>
    <property type="match status" value="1"/>
</dbReference>
<dbReference type="PRINTS" id="PR01157">
    <property type="entry name" value="P2YPURNOCPTR"/>
</dbReference>
<keyword evidence="5" id="KW-0297">G-protein coupled receptor</keyword>
<evidence type="ECO:0000256" key="2">
    <source>
        <dbReference type="ARBA" id="ARBA00022475"/>
    </source>
</evidence>
<evidence type="ECO:0000313" key="12">
    <source>
        <dbReference type="EMBL" id="KAG8430204.1"/>
    </source>
</evidence>
<feature type="transmembrane region" description="Helical" evidence="10">
    <location>
        <begin position="187"/>
        <end position="209"/>
    </location>
</feature>
<dbReference type="OrthoDB" id="10018446at2759"/>
<dbReference type="AlphaFoldDB" id="A0A8T2IGA0"/>
<evidence type="ECO:0000259" key="11">
    <source>
        <dbReference type="PROSITE" id="PS50262"/>
    </source>
</evidence>
<evidence type="ECO:0000256" key="7">
    <source>
        <dbReference type="ARBA" id="ARBA00023157"/>
    </source>
</evidence>
<comment type="subcellular location">
    <subcellularLocation>
        <location evidence="1">Cell membrane</location>
        <topology evidence="1">Multi-pass membrane protein</topology>
    </subcellularLocation>
</comment>
<keyword evidence="6 10" id="KW-0472">Membrane</keyword>
<dbReference type="InterPro" id="IPR000276">
    <property type="entry name" value="GPCR_Rhodpsn"/>
</dbReference>
<dbReference type="EMBL" id="JAACNH010001330">
    <property type="protein sequence ID" value="KAG8430204.1"/>
    <property type="molecule type" value="Genomic_DNA"/>
</dbReference>
<evidence type="ECO:0000256" key="8">
    <source>
        <dbReference type="ARBA" id="ARBA00023170"/>
    </source>
</evidence>
<proteinExistence type="predicted"/>
<dbReference type="PANTHER" id="PTHR24231">
    <property type="entry name" value="PURINOCEPTOR-RELATED G-PROTEIN COUPLED RECEPTOR"/>
    <property type="match status" value="1"/>
</dbReference>
<evidence type="ECO:0000256" key="6">
    <source>
        <dbReference type="ARBA" id="ARBA00023136"/>
    </source>
</evidence>
<dbReference type="Pfam" id="PF00001">
    <property type="entry name" value="7tm_1"/>
    <property type="match status" value="1"/>
</dbReference>
<feature type="transmembrane region" description="Helical" evidence="10">
    <location>
        <begin position="97"/>
        <end position="118"/>
    </location>
</feature>
<keyword evidence="4 10" id="KW-1133">Transmembrane helix</keyword>
<dbReference type="Proteomes" id="UP000812440">
    <property type="component" value="Unassembled WGS sequence"/>
</dbReference>
<dbReference type="GO" id="GO:0045030">
    <property type="term" value="F:G protein-coupled UTP receptor activity"/>
    <property type="evidence" value="ECO:0007669"/>
    <property type="project" value="TreeGrafter"/>
</dbReference>
<evidence type="ECO:0000313" key="13">
    <source>
        <dbReference type="Proteomes" id="UP000812440"/>
    </source>
</evidence>
<evidence type="ECO:0000256" key="1">
    <source>
        <dbReference type="ARBA" id="ARBA00004651"/>
    </source>
</evidence>
<dbReference type="SUPFAM" id="SSF81321">
    <property type="entry name" value="Family A G protein-coupled receptor-like"/>
    <property type="match status" value="1"/>
</dbReference>
<organism evidence="12 13">
    <name type="scientific">Hymenochirus boettgeri</name>
    <name type="common">Congo dwarf clawed frog</name>
    <dbReference type="NCBI Taxonomy" id="247094"/>
    <lineage>
        <taxon>Eukaryota</taxon>
        <taxon>Metazoa</taxon>
        <taxon>Chordata</taxon>
        <taxon>Craniata</taxon>
        <taxon>Vertebrata</taxon>
        <taxon>Euteleostomi</taxon>
        <taxon>Amphibia</taxon>
        <taxon>Batrachia</taxon>
        <taxon>Anura</taxon>
        <taxon>Pipoidea</taxon>
        <taxon>Pipidae</taxon>
        <taxon>Pipinae</taxon>
        <taxon>Hymenochirus</taxon>
    </lineage>
</organism>
<protein>
    <recommendedName>
        <fullName evidence="11">G-protein coupled receptors family 1 profile domain-containing protein</fullName>
    </recommendedName>
</protein>
<name>A0A8T2IGA0_9PIPI</name>
<feature type="non-terminal residue" evidence="12">
    <location>
        <position position="1"/>
    </location>
</feature>
<evidence type="ECO:0000256" key="5">
    <source>
        <dbReference type="ARBA" id="ARBA00023040"/>
    </source>
</evidence>
<dbReference type="InterPro" id="IPR017452">
    <property type="entry name" value="GPCR_Rhodpsn_7TM"/>
</dbReference>
<keyword evidence="7" id="KW-1015">Disulfide bond</keyword>
<feature type="domain" description="G-protein coupled receptors family 1 profile" evidence="11">
    <location>
        <begin position="34"/>
        <end position="289"/>
    </location>
</feature>
<keyword evidence="2" id="KW-1003">Cell membrane</keyword>
<dbReference type="PRINTS" id="PR00237">
    <property type="entry name" value="GPCRRHODOPSN"/>
</dbReference>
<reference evidence="12" key="1">
    <citation type="thesis" date="2020" institute="ProQuest LLC" country="789 East Eisenhower Parkway, Ann Arbor, MI, USA">
        <title>Comparative Genomics and Chromosome Evolution.</title>
        <authorList>
            <person name="Mudd A.B."/>
        </authorList>
    </citation>
    <scope>NUCLEOTIDE SEQUENCE</scope>
    <source>
        <strain evidence="12">Female2</strain>
        <tissue evidence="12">Blood</tissue>
    </source>
</reference>
<gene>
    <name evidence="12" type="ORF">GDO86_018252</name>
</gene>
<dbReference type="PANTHER" id="PTHR24231:SF53">
    <property type="entry name" value="P2Y PURINOCEPTOR 4"/>
    <property type="match status" value="1"/>
</dbReference>
<keyword evidence="3 10" id="KW-0812">Transmembrane</keyword>
<feature type="non-terminal residue" evidence="12">
    <location>
        <position position="291"/>
    </location>
</feature>
<feature type="transmembrane region" description="Helical" evidence="10">
    <location>
        <begin position="139"/>
        <end position="156"/>
    </location>
</feature>
<evidence type="ECO:0000256" key="3">
    <source>
        <dbReference type="ARBA" id="ARBA00022692"/>
    </source>
</evidence>
<dbReference type="FunFam" id="1.20.1070.10:FF:000017">
    <property type="entry name" value="lysophosphatidic acid receptor 4"/>
    <property type="match status" value="1"/>
</dbReference>
<evidence type="ECO:0000256" key="9">
    <source>
        <dbReference type="ARBA" id="ARBA00023224"/>
    </source>
</evidence>
<accession>A0A8T2IGA0</accession>
<keyword evidence="13" id="KW-1185">Reference proteome</keyword>
<evidence type="ECO:0000256" key="4">
    <source>
        <dbReference type="ARBA" id="ARBA00022989"/>
    </source>
</evidence>
<dbReference type="GO" id="GO:0031686">
    <property type="term" value="F:A1 adenosine receptor binding"/>
    <property type="evidence" value="ECO:0007669"/>
    <property type="project" value="TreeGrafter"/>
</dbReference>
<feature type="transmembrane region" description="Helical" evidence="10">
    <location>
        <begin position="55"/>
        <end position="77"/>
    </location>
</feature>
<keyword evidence="8" id="KW-0675">Receptor</keyword>
<dbReference type="GO" id="GO:0005886">
    <property type="term" value="C:plasma membrane"/>
    <property type="evidence" value="ECO:0007669"/>
    <property type="project" value="UniProtKB-SubCell"/>
</dbReference>
<keyword evidence="9" id="KW-0807">Transducer</keyword>
<feature type="transmembrane region" description="Helical" evidence="10">
    <location>
        <begin position="15"/>
        <end position="43"/>
    </location>
</feature>
<sequence length="291" mass="33872">EDNNLTYRCIFDEGFLFYFLPASYGLVFCIGFVSNLLALYVFVFRIRPWKVVNVFMFNLALSDLLYVLSLPLLAYYYSKENDWPFSEALCKIVRFLFYTSLYCSISFLLCISIYRFLAVCYPIQFLRWGYNLHARITSAIIWFVIVGMQSPMLYFVTTSSLQGNTICHDTSSIALFDQFVIFNTVNLVLLFCVPFVLILVLYSLMVYTLMKPMETASHTSDSKKKSIRMILIVLVVFIVCFLPFHVTRTLYYYIRKTDLPCQTLSDINLAYKVTRPLASANSCIDPIMYFL</sequence>
<comment type="caution">
    <text evidence="12">The sequence shown here is derived from an EMBL/GenBank/DDBJ whole genome shotgun (WGS) entry which is preliminary data.</text>
</comment>
<dbReference type="Gene3D" id="1.20.1070.10">
    <property type="entry name" value="Rhodopsin 7-helix transmembrane proteins"/>
    <property type="match status" value="1"/>
</dbReference>